<sequence>MATTFRKVRWWDENVHVVIYESGSTTNLLGTSTPLKTDTTYKVLLWSDKNSNGTYDTGEDVTSQYDYRWKFVGTSAIAGTGTGGIVNENWNDKDLVIPVTNVDAKAAFEGAEGGVTVGSDGVQGFGLSIDYKRK</sequence>
<organism evidence="1">
    <name type="scientific">Salmonella sp. NCTC 6947</name>
    <dbReference type="NCBI Taxonomy" id="2583581"/>
    <lineage>
        <taxon>Bacteria</taxon>
        <taxon>Pseudomonadati</taxon>
        <taxon>Pseudomonadota</taxon>
        <taxon>Gammaproteobacteria</taxon>
        <taxon>Enterobacterales</taxon>
        <taxon>Enterobacteriaceae</taxon>
        <taxon>Salmonella</taxon>
    </lineage>
</organism>
<reference evidence="1" key="1">
    <citation type="submission" date="2019-06" db="EMBL/GenBank/DDBJ databases">
        <authorList>
            <consortium name="Pathogen Informatics"/>
        </authorList>
    </citation>
    <scope>NUCLEOTIDE SEQUENCE</scope>
    <source>
        <strain evidence="1">NCTC6947</strain>
    </source>
</reference>
<accession>A0A509BSB8</accession>
<evidence type="ECO:0000313" key="1">
    <source>
        <dbReference type="EMBL" id="VUC76146.1"/>
    </source>
</evidence>
<dbReference type="AlphaFoldDB" id="A0A509BSB8"/>
<dbReference type="EMBL" id="CABFNZ010000003">
    <property type="protein sequence ID" value="VUC76146.1"/>
    <property type="molecule type" value="Genomic_DNA"/>
</dbReference>
<protein>
    <submittedName>
        <fullName evidence="1">SinI -like protein</fullName>
    </submittedName>
</protein>
<gene>
    <name evidence="1" type="ORF">NCTC6947_01430</name>
</gene>
<proteinExistence type="predicted"/>
<name>A0A509BSB8_9ENTR</name>